<dbReference type="Gene3D" id="3.40.630.30">
    <property type="match status" value="1"/>
</dbReference>
<name>A0ABY5YP27_9MICC</name>
<evidence type="ECO:0000259" key="3">
    <source>
        <dbReference type="PROSITE" id="PS51186"/>
    </source>
</evidence>
<gene>
    <name evidence="4" type="ORF">N2K95_10315</name>
</gene>
<dbReference type="PANTHER" id="PTHR43877">
    <property type="entry name" value="AMINOALKYLPHOSPHONATE N-ACETYLTRANSFERASE-RELATED-RELATED"/>
    <property type="match status" value="1"/>
</dbReference>
<reference evidence="4" key="1">
    <citation type="submission" date="2022-09" db="EMBL/GenBank/DDBJ databases">
        <title>Novel species in genus Arthrobacter.</title>
        <authorList>
            <person name="Liu Y."/>
        </authorList>
    </citation>
    <scope>NUCLEOTIDE SEQUENCE</scope>
    <source>
        <strain evidence="4">Zg-Y815</strain>
    </source>
</reference>
<sequence length="181" mass="18578">MLGPSIRNAGPGDLPVLPALEAASDTLLDGLLPAGSGELPPPATVQELAASLHLLVGGDPPVGFARLEEVDGQAHLEQLSVHPDAAGAGLGRALVEAALGWARQQGYTSMTLCTFAGIPFNAPFYASCGFEVVAEPDGELAAVREHEISLGLDALGERVAMRRDLLNRRGPAPRPSSSGAS</sequence>
<dbReference type="EMBL" id="CP104275">
    <property type="protein sequence ID" value="UWX96074.1"/>
    <property type="molecule type" value="Genomic_DNA"/>
</dbReference>
<dbReference type="InterPro" id="IPR050832">
    <property type="entry name" value="Bact_Acetyltransf"/>
</dbReference>
<dbReference type="CDD" id="cd04301">
    <property type="entry name" value="NAT_SF"/>
    <property type="match status" value="1"/>
</dbReference>
<keyword evidence="5" id="KW-1185">Reference proteome</keyword>
<dbReference type="InterPro" id="IPR016181">
    <property type="entry name" value="Acyl_CoA_acyltransferase"/>
</dbReference>
<evidence type="ECO:0000313" key="5">
    <source>
        <dbReference type="Proteomes" id="UP001059859"/>
    </source>
</evidence>
<dbReference type="RefSeq" id="WP_260651489.1">
    <property type="nucleotide sequence ID" value="NZ_CP104275.1"/>
</dbReference>
<organism evidence="4 5">
    <name type="scientific">Arthrobacter zhaoxinii</name>
    <dbReference type="NCBI Taxonomy" id="2964616"/>
    <lineage>
        <taxon>Bacteria</taxon>
        <taxon>Bacillati</taxon>
        <taxon>Actinomycetota</taxon>
        <taxon>Actinomycetes</taxon>
        <taxon>Micrococcales</taxon>
        <taxon>Micrococcaceae</taxon>
        <taxon>Arthrobacter</taxon>
    </lineage>
</organism>
<dbReference type="PROSITE" id="PS51186">
    <property type="entry name" value="GNAT"/>
    <property type="match status" value="1"/>
</dbReference>
<dbReference type="Proteomes" id="UP001059859">
    <property type="component" value="Chromosome"/>
</dbReference>
<dbReference type="InterPro" id="IPR000182">
    <property type="entry name" value="GNAT_dom"/>
</dbReference>
<accession>A0ABY5YP27</accession>
<dbReference type="SUPFAM" id="SSF55729">
    <property type="entry name" value="Acyl-CoA N-acyltransferases (Nat)"/>
    <property type="match status" value="1"/>
</dbReference>
<keyword evidence="1" id="KW-0808">Transferase</keyword>
<dbReference type="Pfam" id="PF00583">
    <property type="entry name" value="Acetyltransf_1"/>
    <property type="match status" value="1"/>
</dbReference>
<feature type="domain" description="N-acetyltransferase" evidence="3">
    <location>
        <begin position="4"/>
        <end position="155"/>
    </location>
</feature>
<evidence type="ECO:0000313" key="4">
    <source>
        <dbReference type="EMBL" id="UWX96074.1"/>
    </source>
</evidence>
<proteinExistence type="predicted"/>
<evidence type="ECO:0000256" key="2">
    <source>
        <dbReference type="ARBA" id="ARBA00023315"/>
    </source>
</evidence>
<evidence type="ECO:0000256" key="1">
    <source>
        <dbReference type="ARBA" id="ARBA00022679"/>
    </source>
</evidence>
<protein>
    <submittedName>
        <fullName evidence="4">GNAT family N-acetyltransferase</fullName>
    </submittedName>
</protein>
<keyword evidence="2" id="KW-0012">Acyltransferase</keyword>